<dbReference type="InterPro" id="IPR001853">
    <property type="entry name" value="DSBA-like_thioredoxin_dom"/>
</dbReference>
<proteinExistence type="inferred from homology"/>
<dbReference type="PANTHER" id="PTHR35891">
    <property type="entry name" value="THIOL:DISULFIDE INTERCHANGE PROTEIN DSBA"/>
    <property type="match status" value="1"/>
</dbReference>
<keyword evidence="4 8" id="KW-0732">Signal</keyword>
<evidence type="ECO:0000313" key="10">
    <source>
        <dbReference type="EMBL" id="MFG6447717.1"/>
    </source>
</evidence>
<keyword evidence="11" id="KW-1185">Reference proteome</keyword>
<evidence type="ECO:0000256" key="7">
    <source>
        <dbReference type="ARBA" id="ARBA00023284"/>
    </source>
</evidence>
<dbReference type="SUPFAM" id="SSF52833">
    <property type="entry name" value="Thioredoxin-like"/>
    <property type="match status" value="1"/>
</dbReference>
<comment type="caution">
    <text evidence="10">The sequence shown here is derived from an EMBL/GenBank/DDBJ whole genome shotgun (WGS) entry which is preliminary data.</text>
</comment>
<evidence type="ECO:0000256" key="4">
    <source>
        <dbReference type="ARBA" id="ARBA00022729"/>
    </source>
</evidence>
<dbReference type="RefSeq" id="WP_394459308.1">
    <property type="nucleotide sequence ID" value="NZ_JBIGHZ010000002.1"/>
</dbReference>
<keyword evidence="5" id="KW-0574">Periplasm</keyword>
<dbReference type="InterPro" id="IPR036249">
    <property type="entry name" value="Thioredoxin-like_sf"/>
</dbReference>
<dbReference type="InterPro" id="IPR013766">
    <property type="entry name" value="Thioredoxin_domain"/>
</dbReference>
<keyword evidence="7" id="KW-0676">Redox-active center</keyword>
<evidence type="ECO:0000256" key="5">
    <source>
        <dbReference type="ARBA" id="ARBA00022764"/>
    </source>
</evidence>
<organism evidence="10 11">
    <name type="scientific">Roseateles rivi</name>
    <dbReference type="NCBI Taxonomy" id="3299028"/>
    <lineage>
        <taxon>Bacteria</taxon>
        <taxon>Pseudomonadati</taxon>
        <taxon>Pseudomonadota</taxon>
        <taxon>Betaproteobacteria</taxon>
        <taxon>Burkholderiales</taxon>
        <taxon>Sphaerotilaceae</taxon>
        <taxon>Roseateles</taxon>
    </lineage>
</organism>
<evidence type="ECO:0000256" key="6">
    <source>
        <dbReference type="ARBA" id="ARBA00023157"/>
    </source>
</evidence>
<accession>A0ABW7FTT2</accession>
<dbReference type="PANTHER" id="PTHR35891:SF3">
    <property type="entry name" value="THIOL:DISULFIDE INTERCHANGE PROTEIN DSBL"/>
    <property type="match status" value="1"/>
</dbReference>
<name>A0ABW7FTT2_9BURK</name>
<evidence type="ECO:0000313" key="11">
    <source>
        <dbReference type="Proteomes" id="UP001606099"/>
    </source>
</evidence>
<reference evidence="10 11" key="1">
    <citation type="submission" date="2024-08" db="EMBL/GenBank/DDBJ databases">
        <authorList>
            <person name="Lu H."/>
        </authorList>
    </citation>
    <scope>NUCLEOTIDE SEQUENCE [LARGE SCALE GENOMIC DNA]</scope>
    <source>
        <strain evidence="10 11">BYS180W</strain>
    </source>
</reference>
<evidence type="ECO:0000256" key="3">
    <source>
        <dbReference type="ARBA" id="ARBA00013831"/>
    </source>
</evidence>
<evidence type="ECO:0000256" key="2">
    <source>
        <dbReference type="ARBA" id="ARBA00005791"/>
    </source>
</evidence>
<gene>
    <name evidence="10" type="ORF">ACG0Z6_05600</name>
</gene>
<comment type="similarity">
    <text evidence="2">Belongs to the thioredoxin family. DsbA subfamily.</text>
</comment>
<feature type="chain" id="PRO_5046127222" description="Thiol:disulfide interchange protein DsbA" evidence="8">
    <location>
        <begin position="26"/>
        <end position="222"/>
    </location>
</feature>
<feature type="signal peptide" evidence="8">
    <location>
        <begin position="1"/>
        <end position="25"/>
    </location>
</feature>
<dbReference type="InterPro" id="IPR050824">
    <property type="entry name" value="Thiol_disulfide_DsbA"/>
</dbReference>
<keyword evidence="6" id="KW-1015">Disulfide bond</keyword>
<dbReference type="Proteomes" id="UP001606099">
    <property type="component" value="Unassembled WGS sequence"/>
</dbReference>
<dbReference type="PROSITE" id="PS51352">
    <property type="entry name" value="THIOREDOXIN_2"/>
    <property type="match status" value="1"/>
</dbReference>
<evidence type="ECO:0000256" key="8">
    <source>
        <dbReference type="SAM" id="SignalP"/>
    </source>
</evidence>
<dbReference type="InterPro" id="IPR023205">
    <property type="entry name" value="DsbA/DsbL"/>
</dbReference>
<dbReference type="CDD" id="cd03019">
    <property type="entry name" value="DsbA_DsbA"/>
    <property type="match status" value="1"/>
</dbReference>
<dbReference type="InterPro" id="IPR017937">
    <property type="entry name" value="Thioredoxin_CS"/>
</dbReference>
<sequence>MKRREFAAGMGASALGLGLSAPVLAQRQPVEGQQFKRLATPVPTNAPGKIEVLEFFWYGCPHCYIFEPYIEDWAKKLPADVVFRKVHVAFRANVKQHQKMFYALDALGLEARARPAIFAGLQSQGLALDTPKAMADFLGPLGVDPQKFQSAFNSFGVAAKCQQAERLSEAYRIEGVPTVAIQGRFVTAPSLHQIQQQRVSEQVLAQSTLQTMDALIRQVRGK</sequence>
<comment type="subcellular location">
    <subcellularLocation>
        <location evidence="1">Periplasm</location>
    </subcellularLocation>
</comment>
<evidence type="ECO:0000259" key="9">
    <source>
        <dbReference type="PROSITE" id="PS51352"/>
    </source>
</evidence>
<dbReference type="Pfam" id="PF01323">
    <property type="entry name" value="DSBA"/>
    <property type="match status" value="1"/>
</dbReference>
<dbReference type="Gene3D" id="3.40.30.10">
    <property type="entry name" value="Glutaredoxin"/>
    <property type="match status" value="1"/>
</dbReference>
<dbReference type="EMBL" id="JBIGHZ010000002">
    <property type="protein sequence ID" value="MFG6447717.1"/>
    <property type="molecule type" value="Genomic_DNA"/>
</dbReference>
<dbReference type="PROSITE" id="PS00194">
    <property type="entry name" value="THIOREDOXIN_1"/>
    <property type="match status" value="1"/>
</dbReference>
<protein>
    <recommendedName>
        <fullName evidence="3">Thiol:disulfide interchange protein DsbA</fullName>
    </recommendedName>
</protein>
<evidence type="ECO:0000256" key="1">
    <source>
        <dbReference type="ARBA" id="ARBA00004418"/>
    </source>
</evidence>
<feature type="domain" description="Thioredoxin" evidence="9">
    <location>
        <begin position="15"/>
        <end position="157"/>
    </location>
</feature>